<dbReference type="AlphaFoldDB" id="A0AA38IVC5"/>
<sequence length="150" mass="16623">MAKKVLSCQTLNVCHQHPSTWSSTDVSAPLPKWSLHLAVFLVRQASARGLTHVYSLVLAINTEGRRPKICNKQSAGGPRWIRVDRSITANGITALTRASASTGLRRKYRVGAKHRDSCTNRNGVRLRTRWMVRAAAAERPAAGLRSIRKE</sequence>
<name>A0AA38IVC5_9CUCU</name>
<reference evidence="1" key="1">
    <citation type="journal article" date="2023" name="G3 (Bethesda)">
        <title>Whole genome assemblies of Zophobas morio and Tenebrio molitor.</title>
        <authorList>
            <person name="Kaur S."/>
            <person name="Stinson S.A."/>
            <person name="diCenzo G.C."/>
        </authorList>
    </citation>
    <scope>NUCLEOTIDE SEQUENCE</scope>
    <source>
        <strain evidence="1">QUZm001</strain>
    </source>
</reference>
<evidence type="ECO:0000313" key="2">
    <source>
        <dbReference type="Proteomes" id="UP001168821"/>
    </source>
</evidence>
<accession>A0AA38IVC5</accession>
<comment type="caution">
    <text evidence="1">The sequence shown here is derived from an EMBL/GenBank/DDBJ whole genome shotgun (WGS) entry which is preliminary data.</text>
</comment>
<organism evidence="1 2">
    <name type="scientific">Zophobas morio</name>
    <dbReference type="NCBI Taxonomy" id="2755281"/>
    <lineage>
        <taxon>Eukaryota</taxon>
        <taxon>Metazoa</taxon>
        <taxon>Ecdysozoa</taxon>
        <taxon>Arthropoda</taxon>
        <taxon>Hexapoda</taxon>
        <taxon>Insecta</taxon>
        <taxon>Pterygota</taxon>
        <taxon>Neoptera</taxon>
        <taxon>Endopterygota</taxon>
        <taxon>Coleoptera</taxon>
        <taxon>Polyphaga</taxon>
        <taxon>Cucujiformia</taxon>
        <taxon>Tenebrionidae</taxon>
        <taxon>Zophobas</taxon>
    </lineage>
</organism>
<dbReference type="EMBL" id="JALNTZ010000002">
    <property type="protein sequence ID" value="KAJ3660627.1"/>
    <property type="molecule type" value="Genomic_DNA"/>
</dbReference>
<protein>
    <submittedName>
        <fullName evidence="1">Uncharacterized protein</fullName>
    </submittedName>
</protein>
<evidence type="ECO:0000313" key="1">
    <source>
        <dbReference type="EMBL" id="KAJ3660627.1"/>
    </source>
</evidence>
<gene>
    <name evidence="1" type="ORF">Zmor_005066</name>
</gene>
<proteinExistence type="predicted"/>
<keyword evidence="2" id="KW-1185">Reference proteome</keyword>
<dbReference type="Proteomes" id="UP001168821">
    <property type="component" value="Unassembled WGS sequence"/>
</dbReference>